<evidence type="ECO:0000313" key="2">
    <source>
        <dbReference type="Proteomes" id="UP000028547"/>
    </source>
</evidence>
<reference evidence="1 2" key="1">
    <citation type="submission" date="2014-07" db="EMBL/GenBank/DDBJ databases">
        <title>Draft Genome Sequence of Gephyronic Acid Producer, Cystobacter violaceus Strain Cb vi76.</title>
        <authorList>
            <person name="Stevens D.C."/>
            <person name="Young J."/>
            <person name="Carmichael R."/>
            <person name="Tan J."/>
            <person name="Taylor R.E."/>
        </authorList>
    </citation>
    <scope>NUCLEOTIDE SEQUENCE [LARGE SCALE GENOMIC DNA]</scope>
    <source>
        <strain evidence="1 2">Cb vi76</strain>
    </source>
</reference>
<gene>
    <name evidence="1" type="ORF">Q664_50270</name>
</gene>
<dbReference type="AlphaFoldDB" id="A0A084SF39"/>
<sequence>MSEKNASDTLSGLTLIQVRDSIRAHLTQGNAGHHAIGRLYNHTVSNKLAEKNGYSSAQQFFSQNFKELAQSTLSRYGAVARQYTEEVCKAHGVAKLASLSTYAKVADFALSAGDVGAVPIDVPQEGGSVVSKPFAECNLEEVLSAVKHKRKPSRPSMPPPDAARVDFMRESFSRHFAQGARVQLKTSVQGGKTLLTIQGVPVDDVERLVEALMDGLQPKLVRSVG</sequence>
<dbReference type="EMBL" id="JPMI01000394">
    <property type="protein sequence ID" value="KFA87074.1"/>
    <property type="molecule type" value="Genomic_DNA"/>
</dbReference>
<dbReference type="RefSeq" id="WP_043413592.1">
    <property type="nucleotide sequence ID" value="NZ_JPMI01000394.1"/>
</dbReference>
<accession>A0A084SF39</accession>
<comment type="caution">
    <text evidence="1">The sequence shown here is derived from an EMBL/GenBank/DDBJ whole genome shotgun (WGS) entry which is preliminary data.</text>
</comment>
<organism evidence="1 2">
    <name type="scientific">Archangium violaceum Cb vi76</name>
    <dbReference type="NCBI Taxonomy" id="1406225"/>
    <lineage>
        <taxon>Bacteria</taxon>
        <taxon>Pseudomonadati</taxon>
        <taxon>Myxococcota</taxon>
        <taxon>Myxococcia</taxon>
        <taxon>Myxococcales</taxon>
        <taxon>Cystobacterineae</taxon>
        <taxon>Archangiaceae</taxon>
        <taxon>Archangium</taxon>
    </lineage>
</organism>
<dbReference type="Proteomes" id="UP000028547">
    <property type="component" value="Unassembled WGS sequence"/>
</dbReference>
<proteinExistence type="predicted"/>
<evidence type="ECO:0000313" key="1">
    <source>
        <dbReference type="EMBL" id="KFA87074.1"/>
    </source>
</evidence>
<protein>
    <submittedName>
        <fullName evidence="1">Uncharacterized protein</fullName>
    </submittedName>
</protein>
<name>A0A084SF39_9BACT</name>